<evidence type="ECO:0000256" key="11">
    <source>
        <dbReference type="SAM" id="SignalP"/>
    </source>
</evidence>
<comment type="similarity">
    <text evidence="2">Belongs to the peptidase S1 family.</text>
</comment>
<evidence type="ECO:0000256" key="2">
    <source>
        <dbReference type="ARBA" id="ARBA00007664"/>
    </source>
</evidence>
<dbReference type="FunFam" id="2.40.10.10:FF:000068">
    <property type="entry name" value="transmembrane protease serine 2"/>
    <property type="match status" value="1"/>
</dbReference>
<evidence type="ECO:0000256" key="8">
    <source>
        <dbReference type="ARBA" id="ARBA00023240"/>
    </source>
</evidence>
<evidence type="ECO:0000256" key="10">
    <source>
        <dbReference type="ARBA" id="ARBA00084094"/>
    </source>
</evidence>
<feature type="chain" id="PRO_5012404436" description="Peptidase S1 domain-containing protein" evidence="11">
    <location>
        <begin position="16"/>
        <end position="256"/>
    </location>
</feature>
<evidence type="ECO:0000256" key="9">
    <source>
        <dbReference type="ARBA" id="ARBA00055534"/>
    </source>
</evidence>
<comment type="function">
    <text evidence="9">Fibrinolytic activity; shows preferential cleavage of Arg-Gly bonds in all three fibrinogen chains. Contact with the caterpillars causes severe bleeding, due the anticoagulant effect of the protein.</text>
</comment>
<keyword evidence="8" id="KW-1199">Hemostasis impairing toxin</keyword>
<feature type="signal peptide" evidence="11">
    <location>
        <begin position="1"/>
        <end position="15"/>
    </location>
</feature>
<dbReference type="CDD" id="cd00190">
    <property type="entry name" value="Tryp_SPc"/>
    <property type="match status" value="1"/>
</dbReference>
<keyword evidence="11" id="KW-0732">Signal</keyword>
<evidence type="ECO:0000256" key="3">
    <source>
        <dbReference type="ARBA" id="ARBA00022656"/>
    </source>
</evidence>
<keyword evidence="10" id="KW-1205">Fibrinolytic toxin</keyword>
<dbReference type="InterPro" id="IPR001254">
    <property type="entry name" value="Trypsin_dom"/>
</dbReference>
<evidence type="ECO:0000259" key="12">
    <source>
        <dbReference type="PROSITE" id="PS50240"/>
    </source>
</evidence>
<dbReference type="STRING" id="7102.A0A2A4K612"/>
<keyword evidence="5" id="KW-0378">Hydrolase</keyword>
<dbReference type="GO" id="GO:0005576">
    <property type="term" value="C:extracellular region"/>
    <property type="evidence" value="ECO:0007669"/>
    <property type="project" value="UniProtKB-SubCell"/>
</dbReference>
<sequence>MQVLALLAFSVAVMAEMPTYPQRIVGGTVTTIDRYPTVASCLFSSNLVNYTQICVGSILNERSVLTAAHCTYGDTAKNWRFRVGSTYANSGGVVHHVKQIIQHPTFNVAAPADNDFAILRSSTFILFNKNVKPVSIAGNNYILADNQPVRAAGWGLIFEEGPFSEELRHVLMLSVNQDICKRPYASVGIIITDNMLCSGVFNVGGRDQCQQDSGGPLYHNGVLVGVCSFGFGCARAQFPGVNARVSRASTWIRQNA</sequence>
<evidence type="ECO:0000313" key="13">
    <source>
        <dbReference type="EMBL" id="PCG79499.1"/>
    </source>
</evidence>
<dbReference type="SUPFAM" id="SSF50494">
    <property type="entry name" value="Trypsin-like serine proteases"/>
    <property type="match status" value="1"/>
</dbReference>
<dbReference type="Pfam" id="PF00089">
    <property type="entry name" value="Trypsin"/>
    <property type="match status" value="1"/>
</dbReference>
<evidence type="ECO:0000256" key="1">
    <source>
        <dbReference type="ARBA" id="ARBA00004239"/>
    </source>
</evidence>
<dbReference type="GO" id="GO:0004252">
    <property type="term" value="F:serine-type endopeptidase activity"/>
    <property type="evidence" value="ECO:0007669"/>
    <property type="project" value="InterPro"/>
</dbReference>
<accession>A0A2A4K612</accession>
<evidence type="ECO:0000256" key="6">
    <source>
        <dbReference type="ARBA" id="ARBA00022825"/>
    </source>
</evidence>
<dbReference type="InterPro" id="IPR009003">
    <property type="entry name" value="Peptidase_S1_PA"/>
</dbReference>
<dbReference type="GO" id="GO:0006508">
    <property type="term" value="P:proteolysis"/>
    <property type="evidence" value="ECO:0007669"/>
    <property type="project" value="UniProtKB-KW"/>
</dbReference>
<name>A0A2A4K612_HELVI</name>
<reference evidence="13" key="1">
    <citation type="submission" date="2017-09" db="EMBL/GenBank/DDBJ databases">
        <title>Contemporary evolution of a Lepidopteran species, Heliothis virescens, in response to modern agricultural practices.</title>
        <authorList>
            <person name="Fritz M.L."/>
            <person name="Deyonke A.M."/>
            <person name="Papanicolaou A."/>
            <person name="Micinski S."/>
            <person name="Westbrook J."/>
            <person name="Gould F."/>
        </authorList>
    </citation>
    <scope>NUCLEOTIDE SEQUENCE [LARGE SCALE GENOMIC DNA]</scope>
    <source>
        <strain evidence="13">HvINT-</strain>
        <tissue evidence="13">Whole body</tissue>
    </source>
</reference>
<dbReference type="InterPro" id="IPR043504">
    <property type="entry name" value="Peptidase_S1_PA_chymotrypsin"/>
</dbReference>
<dbReference type="InterPro" id="IPR001314">
    <property type="entry name" value="Peptidase_S1A"/>
</dbReference>
<keyword evidence="4" id="KW-0645">Protease</keyword>
<comment type="subcellular location">
    <subcellularLocation>
        <location evidence="1">Secreted</location>
        <location evidence="1">Extracellular space</location>
    </subcellularLocation>
</comment>
<dbReference type="PANTHER" id="PTHR24276:SF91">
    <property type="entry name" value="AT26814P-RELATED"/>
    <property type="match status" value="1"/>
</dbReference>
<proteinExistence type="inferred from homology"/>
<keyword evidence="3" id="KW-0800">Toxin</keyword>
<evidence type="ECO:0000256" key="5">
    <source>
        <dbReference type="ARBA" id="ARBA00022801"/>
    </source>
</evidence>
<gene>
    <name evidence="13" type="ORF">B5V51_359</name>
</gene>
<dbReference type="Gene3D" id="2.40.10.10">
    <property type="entry name" value="Trypsin-like serine proteases"/>
    <property type="match status" value="1"/>
</dbReference>
<dbReference type="EMBL" id="NWSH01000106">
    <property type="protein sequence ID" value="PCG79499.1"/>
    <property type="molecule type" value="Genomic_DNA"/>
</dbReference>
<dbReference type="InterPro" id="IPR050430">
    <property type="entry name" value="Peptidase_S1"/>
</dbReference>
<dbReference type="PRINTS" id="PR00722">
    <property type="entry name" value="CHYMOTRYPSIN"/>
</dbReference>
<dbReference type="GO" id="GO:0090729">
    <property type="term" value="F:toxin activity"/>
    <property type="evidence" value="ECO:0007669"/>
    <property type="project" value="UniProtKB-KW"/>
</dbReference>
<evidence type="ECO:0000256" key="4">
    <source>
        <dbReference type="ARBA" id="ARBA00022670"/>
    </source>
</evidence>
<keyword evidence="6" id="KW-0720">Serine protease</keyword>
<dbReference type="PANTHER" id="PTHR24276">
    <property type="entry name" value="POLYSERASE-RELATED"/>
    <property type="match status" value="1"/>
</dbReference>
<dbReference type="InterPro" id="IPR018114">
    <property type="entry name" value="TRYPSIN_HIS"/>
</dbReference>
<keyword evidence="7" id="KW-1015">Disulfide bond</keyword>
<dbReference type="PROSITE" id="PS00134">
    <property type="entry name" value="TRYPSIN_HIS"/>
    <property type="match status" value="1"/>
</dbReference>
<feature type="domain" description="Peptidase S1" evidence="12">
    <location>
        <begin position="24"/>
        <end position="256"/>
    </location>
</feature>
<dbReference type="SMART" id="SM00020">
    <property type="entry name" value="Tryp_SPc"/>
    <property type="match status" value="1"/>
</dbReference>
<protein>
    <recommendedName>
        <fullName evidence="12">Peptidase S1 domain-containing protein</fullName>
    </recommendedName>
</protein>
<dbReference type="PROSITE" id="PS50240">
    <property type="entry name" value="TRYPSIN_DOM"/>
    <property type="match status" value="1"/>
</dbReference>
<organism evidence="13">
    <name type="scientific">Heliothis virescens</name>
    <name type="common">Tobacco budworm moth</name>
    <dbReference type="NCBI Taxonomy" id="7102"/>
    <lineage>
        <taxon>Eukaryota</taxon>
        <taxon>Metazoa</taxon>
        <taxon>Ecdysozoa</taxon>
        <taxon>Arthropoda</taxon>
        <taxon>Hexapoda</taxon>
        <taxon>Insecta</taxon>
        <taxon>Pterygota</taxon>
        <taxon>Neoptera</taxon>
        <taxon>Endopterygota</taxon>
        <taxon>Lepidoptera</taxon>
        <taxon>Glossata</taxon>
        <taxon>Ditrysia</taxon>
        <taxon>Noctuoidea</taxon>
        <taxon>Noctuidae</taxon>
        <taxon>Heliothinae</taxon>
        <taxon>Heliothis</taxon>
    </lineage>
</organism>
<evidence type="ECO:0000256" key="7">
    <source>
        <dbReference type="ARBA" id="ARBA00023157"/>
    </source>
</evidence>
<comment type="caution">
    <text evidence="13">The sequence shown here is derived from an EMBL/GenBank/DDBJ whole genome shotgun (WGS) entry which is preliminary data.</text>
</comment>
<dbReference type="AlphaFoldDB" id="A0A2A4K612"/>